<sequence length="48" mass="5646">MYTRVNRWAKKGVLDDVIFTNTVGSFKERVHRRLGVYTLFQLRSTGDL</sequence>
<keyword evidence="2" id="KW-1185">Reference proteome</keyword>
<accession>A0A4P9VRJ0</accession>
<name>A0A4P9VRJ0_9GAMM</name>
<reference evidence="1 2" key="1">
    <citation type="submission" date="2017-04" db="EMBL/GenBank/DDBJ databases">
        <title>Draft genome sequence of Zooshikella ganghwensis VG4 isolated from Red Sea sediments.</title>
        <authorList>
            <person name="Rehman Z."/>
            <person name="Alam I."/>
            <person name="Kamau A."/>
            <person name="Bajic V."/>
            <person name="Leiknes T."/>
        </authorList>
    </citation>
    <scope>NUCLEOTIDE SEQUENCE [LARGE SCALE GENOMIC DNA]</scope>
    <source>
        <strain evidence="1 2">VG4</strain>
    </source>
</reference>
<dbReference type="EMBL" id="NDXW01000001">
    <property type="protein sequence ID" value="RDH45409.1"/>
    <property type="molecule type" value="Genomic_DNA"/>
</dbReference>
<gene>
    <name evidence="1" type="ORF">B9G39_19220</name>
</gene>
<dbReference type="Proteomes" id="UP000257039">
    <property type="component" value="Unassembled WGS sequence"/>
</dbReference>
<proteinExistence type="predicted"/>
<comment type="caution">
    <text evidence="1">The sequence shown here is derived from an EMBL/GenBank/DDBJ whole genome shotgun (WGS) entry which is preliminary data.</text>
</comment>
<protein>
    <submittedName>
        <fullName evidence="1">Uncharacterized protein</fullName>
    </submittedName>
</protein>
<evidence type="ECO:0000313" key="1">
    <source>
        <dbReference type="EMBL" id="RDH45409.1"/>
    </source>
</evidence>
<evidence type="ECO:0000313" key="2">
    <source>
        <dbReference type="Proteomes" id="UP000257039"/>
    </source>
</evidence>
<organism evidence="1 2">
    <name type="scientific">Zooshikella ganghwensis</name>
    <dbReference type="NCBI Taxonomy" id="202772"/>
    <lineage>
        <taxon>Bacteria</taxon>
        <taxon>Pseudomonadati</taxon>
        <taxon>Pseudomonadota</taxon>
        <taxon>Gammaproteobacteria</taxon>
        <taxon>Oceanospirillales</taxon>
        <taxon>Zooshikellaceae</taxon>
        <taxon>Zooshikella</taxon>
    </lineage>
</organism>
<dbReference type="AlphaFoldDB" id="A0A4P9VRJ0"/>